<dbReference type="Gene3D" id="2.30.30.40">
    <property type="entry name" value="SH3 Domains"/>
    <property type="match status" value="1"/>
</dbReference>
<dbReference type="KEGG" id="azz:DEW08_12455"/>
<dbReference type="EMBL" id="CP029353">
    <property type="protein sequence ID" value="AWK86933.1"/>
    <property type="molecule type" value="Genomic_DNA"/>
</dbReference>
<feature type="region of interest" description="Disordered" evidence="1">
    <location>
        <begin position="281"/>
        <end position="312"/>
    </location>
</feature>
<name>A0A2S2CQY0_9PROT</name>
<dbReference type="RefSeq" id="WP_109327552.1">
    <property type="nucleotide sequence ID" value="NZ_CP029353.1"/>
</dbReference>
<keyword evidence="5" id="KW-1185">Reference proteome</keyword>
<evidence type="ECO:0000313" key="4">
    <source>
        <dbReference type="EMBL" id="AWK86933.1"/>
    </source>
</evidence>
<evidence type="ECO:0000256" key="2">
    <source>
        <dbReference type="SAM" id="SignalP"/>
    </source>
</evidence>
<feature type="domain" description="SH3b" evidence="3">
    <location>
        <begin position="46"/>
        <end position="111"/>
    </location>
</feature>
<dbReference type="AlphaFoldDB" id="A0A2S2CQY0"/>
<dbReference type="OrthoDB" id="7303681at2"/>
<gene>
    <name evidence="4" type="ORF">DEW08_12455</name>
</gene>
<accession>A0A2S2CQY0</accession>
<dbReference type="Gene3D" id="1.10.287.1490">
    <property type="match status" value="1"/>
</dbReference>
<organism evidence="4 5">
    <name type="scientific">Azospirillum thermophilum</name>
    <dbReference type="NCBI Taxonomy" id="2202148"/>
    <lineage>
        <taxon>Bacteria</taxon>
        <taxon>Pseudomonadati</taxon>
        <taxon>Pseudomonadota</taxon>
        <taxon>Alphaproteobacteria</taxon>
        <taxon>Rhodospirillales</taxon>
        <taxon>Azospirillaceae</taxon>
        <taxon>Azospirillum</taxon>
    </lineage>
</organism>
<feature type="chain" id="PRO_5015416413" description="SH3b domain-containing protein" evidence="2">
    <location>
        <begin position="28"/>
        <end position="312"/>
    </location>
</feature>
<feature type="compositionally biased region" description="Pro residues" evidence="1">
    <location>
        <begin position="285"/>
        <end position="302"/>
    </location>
</feature>
<dbReference type="Proteomes" id="UP000245629">
    <property type="component" value="Chromosome 2"/>
</dbReference>
<protein>
    <recommendedName>
        <fullName evidence="3">SH3b domain-containing protein</fullName>
    </recommendedName>
</protein>
<keyword evidence="2" id="KW-0732">Signal</keyword>
<evidence type="ECO:0000256" key="1">
    <source>
        <dbReference type="SAM" id="MobiDB-lite"/>
    </source>
</evidence>
<evidence type="ECO:0000313" key="5">
    <source>
        <dbReference type="Proteomes" id="UP000245629"/>
    </source>
</evidence>
<evidence type="ECO:0000259" key="3">
    <source>
        <dbReference type="PROSITE" id="PS51781"/>
    </source>
</evidence>
<sequence length="312" mass="32867">MTSTPHSRAALAAALLCWSLAAGPALAQTPSPTGPASRAAVRLEALEGEYVTLGRTNLRQQPSQQGARLAQIDAGTRLRVTGKVADAPWYAVVGPDGRSGYVFADLLRPAADAAQQPAAAGDAVGSALTRRLDAMESSLNAIRDQLKAPADAMQSMAARQESLEKAVEGLRADIAGLRGAAAEAAGAAVAEADKPGGLIDRVLKLQEQIAAQIAEQKAEVGKLAERLDKTEEWLKPLGSWSEETWNRVRPEAESWSGWIWNRYSAVKGWLTEGWWWQQPAAPAVQPAPPAEPPAEPPAPAPASPSAGRTIMG</sequence>
<reference evidence="5" key="1">
    <citation type="submission" date="2018-05" db="EMBL/GenBank/DDBJ databases">
        <title>Azospirillum thermophila sp. nov., a novel isolated from hot spring.</title>
        <authorList>
            <person name="Zhao Z."/>
        </authorList>
    </citation>
    <scope>NUCLEOTIDE SEQUENCE [LARGE SCALE GENOMIC DNA]</scope>
    <source>
        <strain evidence="5">CFH 70021</strain>
    </source>
</reference>
<dbReference type="PROSITE" id="PS51781">
    <property type="entry name" value="SH3B"/>
    <property type="match status" value="1"/>
</dbReference>
<dbReference type="Pfam" id="PF08239">
    <property type="entry name" value="SH3_3"/>
    <property type="match status" value="1"/>
</dbReference>
<proteinExistence type="predicted"/>
<feature type="signal peptide" evidence="2">
    <location>
        <begin position="1"/>
        <end position="27"/>
    </location>
</feature>
<dbReference type="InterPro" id="IPR003646">
    <property type="entry name" value="SH3-like_bac-type"/>
</dbReference>